<name>A0A9P0JEC2_APHGO</name>
<dbReference type="PANTHER" id="PTHR16127:SF13">
    <property type="entry name" value="GH01188P"/>
    <property type="match status" value="1"/>
</dbReference>
<evidence type="ECO:0000313" key="3">
    <source>
        <dbReference type="EMBL" id="CAH1737562.1"/>
    </source>
</evidence>
<dbReference type="AlphaFoldDB" id="A0A9P0JEC2"/>
<dbReference type="InterPro" id="IPR036708">
    <property type="entry name" value="BipD-like_sf"/>
</dbReference>
<sequence length="228" mass="26824">MDLMEENTKLKTAYKQTEKRVSRALTERDIVRGEMNKAVMTRSRLESLCRELQKQNKAIREESLKRVKEAEDKRMEMTNKFQNTLSEIASVMQQNSEKNNKLRDDNMDMSSRLKNVCEQYELREQVNGAQVVKLAKQIELETQLCDAKLAKANMEISVERETILNEKTHLLKEIRLYQTRVEEMQNTEIDLRNQISLYNEKYEEFQNALARSNKVFAGFKGDMELVSK</sequence>
<dbReference type="EMBL" id="OU899037">
    <property type="protein sequence ID" value="CAH1737562.1"/>
    <property type="molecule type" value="Genomic_DNA"/>
</dbReference>
<feature type="coiled-coil region" evidence="2">
    <location>
        <begin position="35"/>
        <end position="87"/>
    </location>
</feature>
<gene>
    <name evidence="3" type="ORF">APHIGO_LOCUS11074</name>
</gene>
<dbReference type="GO" id="GO:0019905">
    <property type="term" value="F:syntaxin binding"/>
    <property type="evidence" value="ECO:0007669"/>
    <property type="project" value="InterPro"/>
</dbReference>
<protein>
    <submittedName>
        <fullName evidence="3">Uncharacterized protein</fullName>
    </submittedName>
</protein>
<evidence type="ECO:0000313" key="4">
    <source>
        <dbReference type="Proteomes" id="UP001154329"/>
    </source>
</evidence>
<evidence type="ECO:0000256" key="1">
    <source>
        <dbReference type="ARBA" id="ARBA00009550"/>
    </source>
</evidence>
<dbReference type="Proteomes" id="UP001154329">
    <property type="component" value="Chromosome 4"/>
</dbReference>
<comment type="similarity">
    <text evidence="1">Belongs to the taxilin family.</text>
</comment>
<dbReference type="PANTHER" id="PTHR16127">
    <property type="entry name" value="TAXILIN"/>
    <property type="match status" value="1"/>
</dbReference>
<dbReference type="Pfam" id="PF09728">
    <property type="entry name" value="Taxilin"/>
    <property type="match status" value="1"/>
</dbReference>
<organism evidence="3 4">
    <name type="scientific">Aphis gossypii</name>
    <name type="common">Cotton aphid</name>
    <dbReference type="NCBI Taxonomy" id="80765"/>
    <lineage>
        <taxon>Eukaryota</taxon>
        <taxon>Metazoa</taxon>
        <taxon>Ecdysozoa</taxon>
        <taxon>Arthropoda</taxon>
        <taxon>Hexapoda</taxon>
        <taxon>Insecta</taxon>
        <taxon>Pterygota</taxon>
        <taxon>Neoptera</taxon>
        <taxon>Paraneoptera</taxon>
        <taxon>Hemiptera</taxon>
        <taxon>Sternorrhyncha</taxon>
        <taxon>Aphidomorpha</taxon>
        <taxon>Aphidoidea</taxon>
        <taxon>Aphididae</taxon>
        <taxon>Aphidini</taxon>
        <taxon>Aphis</taxon>
        <taxon>Aphis</taxon>
    </lineage>
</organism>
<dbReference type="InterPro" id="IPR026183">
    <property type="entry name" value="Taxilin_fam"/>
</dbReference>
<proteinExistence type="inferred from homology"/>
<reference evidence="3" key="1">
    <citation type="submission" date="2022-02" db="EMBL/GenBank/DDBJ databases">
        <authorList>
            <person name="King R."/>
        </authorList>
    </citation>
    <scope>NUCLEOTIDE SEQUENCE</scope>
</reference>
<keyword evidence="4" id="KW-1185">Reference proteome</keyword>
<reference evidence="3" key="2">
    <citation type="submission" date="2022-10" db="EMBL/GenBank/DDBJ databases">
        <authorList>
            <consortium name="ENA_rothamsted_submissions"/>
            <consortium name="culmorum"/>
            <person name="King R."/>
        </authorList>
    </citation>
    <scope>NUCLEOTIDE SEQUENCE</scope>
</reference>
<accession>A0A9P0JEC2</accession>
<keyword evidence="2" id="KW-0175">Coiled coil</keyword>
<dbReference type="Gene3D" id="1.20.1710.10">
    <property type="entry name" value="IpaD-like"/>
    <property type="match status" value="1"/>
</dbReference>
<evidence type="ECO:0000256" key="2">
    <source>
        <dbReference type="SAM" id="Coils"/>
    </source>
</evidence>
<feature type="coiled-coil region" evidence="2">
    <location>
        <begin position="167"/>
        <end position="201"/>
    </location>
</feature>